<evidence type="ECO:0000256" key="2">
    <source>
        <dbReference type="RuleBase" id="RU004439"/>
    </source>
</evidence>
<dbReference type="Ensembl" id="ENSSAUT00010051195.1">
    <property type="protein sequence ID" value="ENSSAUP00010048675.1"/>
    <property type="gene ID" value="ENSSAUG00010020281.1"/>
</dbReference>
<dbReference type="InterPro" id="IPR003597">
    <property type="entry name" value="Ig_C1-set"/>
</dbReference>
<protein>
    <recommendedName>
        <fullName evidence="3">Ig-like domain-containing protein</fullName>
    </recommendedName>
</protein>
<dbReference type="SUPFAM" id="SSF54452">
    <property type="entry name" value="MHC antigen-recognition domain"/>
    <property type="match status" value="1"/>
</dbReference>
<dbReference type="Gene3D" id="3.30.500.10">
    <property type="entry name" value="MHC class I-like antigen recognition-like"/>
    <property type="match status" value="1"/>
</dbReference>
<dbReference type="InParanoid" id="A0A671XIJ2"/>
<dbReference type="InterPro" id="IPR013783">
    <property type="entry name" value="Ig-like_fold"/>
</dbReference>
<dbReference type="GO" id="GO:0009897">
    <property type="term" value="C:external side of plasma membrane"/>
    <property type="evidence" value="ECO:0007669"/>
    <property type="project" value="TreeGrafter"/>
</dbReference>
<evidence type="ECO:0000313" key="5">
    <source>
        <dbReference type="Proteomes" id="UP000472265"/>
    </source>
</evidence>
<evidence type="ECO:0000313" key="4">
    <source>
        <dbReference type="Ensembl" id="ENSSAUP00010048675.1"/>
    </source>
</evidence>
<name>A0A671XIJ2_SPAAU</name>
<dbReference type="PANTHER" id="PTHR16675:SF237">
    <property type="entry name" value="MHC CLASS I ANTIGEN TRANSCRIPT VARIANT 1-RELATED"/>
    <property type="match status" value="1"/>
</dbReference>
<dbReference type="InterPro" id="IPR037055">
    <property type="entry name" value="MHC_I-like_Ag-recog_sf"/>
</dbReference>
<reference evidence="4" key="2">
    <citation type="submission" date="2025-08" db="UniProtKB">
        <authorList>
            <consortium name="Ensembl"/>
        </authorList>
    </citation>
    <scope>IDENTIFICATION</scope>
</reference>
<dbReference type="InterPro" id="IPR011161">
    <property type="entry name" value="MHC_I-like_Ag-recog"/>
</dbReference>
<proteinExistence type="inferred from homology"/>
<organism evidence="4 5">
    <name type="scientific">Sparus aurata</name>
    <name type="common">Gilthead sea bream</name>
    <dbReference type="NCBI Taxonomy" id="8175"/>
    <lineage>
        <taxon>Eukaryota</taxon>
        <taxon>Metazoa</taxon>
        <taxon>Chordata</taxon>
        <taxon>Craniata</taxon>
        <taxon>Vertebrata</taxon>
        <taxon>Euteleostomi</taxon>
        <taxon>Actinopterygii</taxon>
        <taxon>Neopterygii</taxon>
        <taxon>Teleostei</taxon>
        <taxon>Neoteleostei</taxon>
        <taxon>Acanthomorphata</taxon>
        <taxon>Eupercaria</taxon>
        <taxon>Spariformes</taxon>
        <taxon>Sparidae</taxon>
        <taxon>Sparus</taxon>
    </lineage>
</organism>
<comment type="similarity">
    <text evidence="2">Belongs to the MHC class I family.</text>
</comment>
<keyword evidence="5" id="KW-1185">Reference proteome</keyword>
<dbReference type="InterPro" id="IPR001039">
    <property type="entry name" value="MHC_I_a_a1/a2"/>
</dbReference>
<dbReference type="PANTHER" id="PTHR16675">
    <property type="entry name" value="MHC CLASS I-RELATED"/>
    <property type="match status" value="1"/>
</dbReference>
<feature type="domain" description="Ig-like" evidence="3">
    <location>
        <begin position="194"/>
        <end position="259"/>
    </location>
</feature>
<evidence type="ECO:0000259" key="3">
    <source>
        <dbReference type="PROSITE" id="PS50835"/>
    </source>
</evidence>
<accession>A0A671XIJ2</accession>
<dbReference type="SUPFAM" id="SSF48726">
    <property type="entry name" value="Immunoglobulin"/>
    <property type="match status" value="1"/>
</dbReference>
<dbReference type="InterPro" id="IPR011162">
    <property type="entry name" value="MHC_I/II-like_Ag-recog"/>
</dbReference>
<dbReference type="GO" id="GO:0005615">
    <property type="term" value="C:extracellular space"/>
    <property type="evidence" value="ECO:0007669"/>
    <property type="project" value="TreeGrafter"/>
</dbReference>
<reference evidence="4" key="1">
    <citation type="submission" date="2021-04" db="EMBL/GenBank/DDBJ databases">
        <authorList>
            <consortium name="Wellcome Sanger Institute Data Sharing"/>
        </authorList>
    </citation>
    <scope>NUCLEOTIDE SEQUENCE [LARGE SCALE GENOMIC DNA]</scope>
</reference>
<dbReference type="Pfam" id="PF07654">
    <property type="entry name" value="C1-set"/>
    <property type="match status" value="1"/>
</dbReference>
<dbReference type="Gene3D" id="2.60.40.10">
    <property type="entry name" value="Immunoglobulins"/>
    <property type="match status" value="1"/>
</dbReference>
<dbReference type="GO" id="GO:0006955">
    <property type="term" value="P:immune response"/>
    <property type="evidence" value="ECO:0007669"/>
    <property type="project" value="TreeGrafter"/>
</dbReference>
<dbReference type="GeneTree" id="ENSGT01120000271828"/>
<dbReference type="InterPro" id="IPR036179">
    <property type="entry name" value="Ig-like_dom_sf"/>
</dbReference>
<dbReference type="InterPro" id="IPR007110">
    <property type="entry name" value="Ig-like_dom"/>
</dbReference>
<dbReference type="Proteomes" id="UP000472265">
    <property type="component" value="Chromosome 3"/>
</dbReference>
<dbReference type="Pfam" id="PF00129">
    <property type="entry name" value="MHC_I"/>
    <property type="match status" value="1"/>
</dbReference>
<keyword evidence="1" id="KW-0325">Glycoprotein</keyword>
<dbReference type="AlphaFoldDB" id="A0A671XIJ2"/>
<dbReference type="PROSITE" id="PS50835">
    <property type="entry name" value="IG_LIKE"/>
    <property type="match status" value="1"/>
</dbReference>
<dbReference type="PRINTS" id="PR01638">
    <property type="entry name" value="MHCCLASSI"/>
</dbReference>
<evidence type="ECO:0000256" key="1">
    <source>
        <dbReference type="ARBA" id="ARBA00023180"/>
    </source>
</evidence>
<reference evidence="4" key="3">
    <citation type="submission" date="2025-09" db="UniProtKB">
        <authorList>
            <consortium name="Ensembl"/>
        </authorList>
    </citation>
    <scope>IDENTIFICATION</scope>
</reference>
<dbReference type="OMA" id="YVERTCV"/>
<dbReference type="InterPro" id="IPR050208">
    <property type="entry name" value="MHC_class-I_related"/>
</dbReference>
<sequence>MHHISVCPAVLHSMKHFVTVSTGIQNLPEFVSTAEVDELLVVYCDSNNRVEVKHDWAKKTLKVHPELLEWYRQRCFQDLSGTLKSYTNILMRLYNQTEGVHVVQRVDGCEWNDETGEVKALVRFGYNGEDFMALDPNTLTWIALKPEAVNITLRLNANEDYKGYLKISVTRFCSDWLKKYVEYGRSFLLKTDLPSVFLLQKTPSSPVSCLATGFYPHRASLVWRKDGEELHEEVDHGEILPNHDGTFQMSVDLNLSSVT</sequence>